<reference evidence="1 2" key="1">
    <citation type="submission" date="2019-05" db="EMBL/GenBank/DDBJ databases">
        <title>Another draft genome of Portunus trituberculatus and its Hox gene families provides insights of decapod evolution.</title>
        <authorList>
            <person name="Jeong J.-H."/>
            <person name="Song I."/>
            <person name="Kim S."/>
            <person name="Choi T."/>
            <person name="Kim D."/>
            <person name="Ryu S."/>
            <person name="Kim W."/>
        </authorList>
    </citation>
    <scope>NUCLEOTIDE SEQUENCE [LARGE SCALE GENOMIC DNA]</scope>
    <source>
        <tissue evidence="1">Muscle</tissue>
    </source>
</reference>
<organism evidence="1 2">
    <name type="scientific">Portunus trituberculatus</name>
    <name type="common">Swimming crab</name>
    <name type="synonym">Neptunus trituberculatus</name>
    <dbReference type="NCBI Taxonomy" id="210409"/>
    <lineage>
        <taxon>Eukaryota</taxon>
        <taxon>Metazoa</taxon>
        <taxon>Ecdysozoa</taxon>
        <taxon>Arthropoda</taxon>
        <taxon>Crustacea</taxon>
        <taxon>Multicrustacea</taxon>
        <taxon>Malacostraca</taxon>
        <taxon>Eumalacostraca</taxon>
        <taxon>Eucarida</taxon>
        <taxon>Decapoda</taxon>
        <taxon>Pleocyemata</taxon>
        <taxon>Brachyura</taxon>
        <taxon>Eubrachyura</taxon>
        <taxon>Portunoidea</taxon>
        <taxon>Portunidae</taxon>
        <taxon>Portuninae</taxon>
        <taxon>Portunus</taxon>
    </lineage>
</organism>
<dbReference type="AlphaFoldDB" id="A0A5B7GRM8"/>
<accession>A0A5B7GRM8</accession>
<protein>
    <submittedName>
        <fullName evidence="1">Uncharacterized protein</fullName>
    </submittedName>
</protein>
<keyword evidence="2" id="KW-1185">Reference proteome</keyword>
<name>A0A5B7GRM8_PORTR</name>
<gene>
    <name evidence="1" type="ORF">E2C01_053746</name>
</gene>
<dbReference type="Proteomes" id="UP000324222">
    <property type="component" value="Unassembled WGS sequence"/>
</dbReference>
<evidence type="ECO:0000313" key="2">
    <source>
        <dbReference type="Proteomes" id="UP000324222"/>
    </source>
</evidence>
<proteinExistence type="predicted"/>
<evidence type="ECO:0000313" key="1">
    <source>
        <dbReference type="EMBL" id="MPC59718.1"/>
    </source>
</evidence>
<comment type="caution">
    <text evidence="1">The sequence shown here is derived from an EMBL/GenBank/DDBJ whole genome shotgun (WGS) entry which is preliminary data.</text>
</comment>
<sequence>MVRGRTHSRHAPVDPITVLLPEFLLARCSTGELRWVRRVTG</sequence>
<dbReference type="EMBL" id="VSRR010016815">
    <property type="protein sequence ID" value="MPC59718.1"/>
    <property type="molecule type" value="Genomic_DNA"/>
</dbReference>